<keyword evidence="6" id="KW-0227">DNA damage</keyword>
<evidence type="ECO:0000256" key="15">
    <source>
        <dbReference type="ARBA" id="ARBA00039316"/>
    </source>
</evidence>
<dbReference type="RefSeq" id="WP_065080668.1">
    <property type="nucleotide sequence ID" value="NZ_FLSS01000008.1"/>
</dbReference>
<keyword evidence="13" id="KW-0234">DNA repair</keyword>
<keyword evidence="10" id="KW-0067">ATP-binding</keyword>
<evidence type="ECO:0000256" key="11">
    <source>
        <dbReference type="ARBA" id="ARBA00022881"/>
    </source>
</evidence>
<dbReference type="InterPro" id="IPR027417">
    <property type="entry name" value="P-loop_NTPase"/>
</dbReference>
<dbReference type="Gene3D" id="1.10.8.280">
    <property type="entry name" value="ABC transporter ATPase domain-like"/>
    <property type="match status" value="1"/>
</dbReference>
<dbReference type="Proteomes" id="UP000324513">
    <property type="component" value="Unassembled WGS sequence"/>
</dbReference>
<keyword evidence="8" id="KW-0863">Zinc-finger</keyword>
<dbReference type="Pfam" id="PF17760">
    <property type="entry name" value="UvrA_inter"/>
    <property type="match status" value="1"/>
</dbReference>
<evidence type="ECO:0000259" key="17">
    <source>
        <dbReference type="PROSITE" id="PS50893"/>
    </source>
</evidence>
<keyword evidence="7" id="KW-0228">DNA excision</keyword>
<gene>
    <name evidence="18" type="ORF">LX74_01568</name>
</gene>
<keyword evidence="12" id="KW-0238">DNA-binding</keyword>
<keyword evidence="9" id="KW-0862">Zinc</keyword>
<organism evidence="18 19">
    <name type="scientific">Elizabethkingia miricola</name>
    <name type="common">Chryseobacterium miricola</name>
    <dbReference type="NCBI Taxonomy" id="172045"/>
    <lineage>
        <taxon>Bacteria</taxon>
        <taxon>Pseudomonadati</taxon>
        <taxon>Bacteroidota</taxon>
        <taxon>Flavobacteriia</taxon>
        <taxon>Flavobacteriales</taxon>
        <taxon>Weeksellaceae</taxon>
        <taxon>Elizabethkingia</taxon>
    </lineage>
</organism>
<comment type="caution">
    <text evidence="18">The sequence shown here is derived from an EMBL/GenBank/DDBJ whole genome shotgun (WGS) entry which is preliminary data.</text>
</comment>
<comment type="similarity">
    <text evidence="14">Belongs to the ABC transporter superfamily. UvrA family.</text>
</comment>
<evidence type="ECO:0000256" key="12">
    <source>
        <dbReference type="ARBA" id="ARBA00023125"/>
    </source>
</evidence>
<keyword evidence="2" id="KW-0963">Cytoplasm</keyword>
<dbReference type="PANTHER" id="PTHR43152:SF3">
    <property type="entry name" value="UVRABC SYSTEM PROTEIN A"/>
    <property type="match status" value="1"/>
</dbReference>
<proteinExistence type="inferred from homology"/>
<dbReference type="NCBIfam" id="TIGR00630">
    <property type="entry name" value="uvra"/>
    <property type="match status" value="1"/>
</dbReference>
<dbReference type="InterPro" id="IPR003439">
    <property type="entry name" value="ABC_transporter-like_ATP-bd"/>
</dbReference>
<keyword evidence="19" id="KW-1185">Reference proteome</keyword>
<evidence type="ECO:0000256" key="2">
    <source>
        <dbReference type="ARBA" id="ARBA00022490"/>
    </source>
</evidence>
<dbReference type="EMBL" id="VNHK01000004">
    <property type="protein sequence ID" value="TYO92606.1"/>
    <property type="molecule type" value="Genomic_DNA"/>
</dbReference>
<reference evidence="18 19" key="1">
    <citation type="submission" date="2019-07" db="EMBL/GenBank/DDBJ databases">
        <title>Genomic Encyclopedia of Archaeal and Bacterial Type Strains, Phase II (KMG-II): from individual species to whole genera.</title>
        <authorList>
            <person name="Goeker M."/>
        </authorList>
    </citation>
    <scope>NUCLEOTIDE SEQUENCE [LARGE SCALE GENOMIC DNA]</scope>
    <source>
        <strain evidence="18 19">DSM 14571</strain>
    </source>
</reference>
<dbReference type="InterPro" id="IPR041552">
    <property type="entry name" value="UvrA_DNA-bd"/>
</dbReference>
<dbReference type="InterPro" id="IPR004602">
    <property type="entry name" value="UvrA"/>
</dbReference>
<evidence type="ECO:0000256" key="8">
    <source>
        <dbReference type="ARBA" id="ARBA00022771"/>
    </source>
</evidence>
<dbReference type="Gene3D" id="1.20.1580.10">
    <property type="entry name" value="ABC transporter ATPase like domain"/>
    <property type="match status" value="2"/>
</dbReference>
<evidence type="ECO:0000256" key="10">
    <source>
        <dbReference type="ARBA" id="ARBA00022840"/>
    </source>
</evidence>
<dbReference type="InterPro" id="IPR017871">
    <property type="entry name" value="ABC_transporter-like_CS"/>
</dbReference>
<evidence type="ECO:0000256" key="13">
    <source>
        <dbReference type="ARBA" id="ARBA00023204"/>
    </source>
</evidence>
<evidence type="ECO:0000313" key="19">
    <source>
        <dbReference type="Proteomes" id="UP000324513"/>
    </source>
</evidence>
<dbReference type="PROSITE" id="PS00211">
    <property type="entry name" value="ABC_TRANSPORTER_1"/>
    <property type="match status" value="2"/>
</dbReference>
<evidence type="ECO:0000256" key="1">
    <source>
        <dbReference type="ARBA" id="ARBA00004496"/>
    </source>
</evidence>
<dbReference type="InterPro" id="IPR041102">
    <property type="entry name" value="UvrA_inter"/>
</dbReference>
<evidence type="ECO:0000313" key="18">
    <source>
        <dbReference type="EMBL" id="TYO92606.1"/>
    </source>
</evidence>
<evidence type="ECO:0000256" key="7">
    <source>
        <dbReference type="ARBA" id="ARBA00022769"/>
    </source>
</evidence>
<evidence type="ECO:0000256" key="4">
    <source>
        <dbReference type="ARBA" id="ARBA00022737"/>
    </source>
</evidence>
<keyword evidence="5" id="KW-0547">Nucleotide-binding</keyword>
<evidence type="ECO:0000256" key="14">
    <source>
        <dbReference type="ARBA" id="ARBA00038000"/>
    </source>
</evidence>
<dbReference type="SUPFAM" id="SSF52540">
    <property type="entry name" value="P-loop containing nucleoside triphosphate hydrolases"/>
    <property type="match status" value="2"/>
</dbReference>
<dbReference type="PANTHER" id="PTHR43152">
    <property type="entry name" value="UVRABC SYSTEM PROTEIN A"/>
    <property type="match status" value="1"/>
</dbReference>
<evidence type="ECO:0000256" key="3">
    <source>
        <dbReference type="ARBA" id="ARBA00022723"/>
    </source>
</evidence>
<dbReference type="InterPro" id="IPR013815">
    <property type="entry name" value="ATP_grasp_subdomain_1"/>
</dbReference>
<dbReference type="Gene3D" id="3.30.1490.20">
    <property type="entry name" value="ATP-grasp fold, A domain"/>
    <property type="match status" value="1"/>
</dbReference>
<feature type="domain" description="ABC transporter" evidence="17">
    <location>
        <begin position="584"/>
        <end position="926"/>
    </location>
</feature>
<accession>A0ABY3NHR3</accession>
<name>A0ABY3NHR3_ELIMR</name>
<evidence type="ECO:0000256" key="5">
    <source>
        <dbReference type="ARBA" id="ARBA00022741"/>
    </source>
</evidence>
<keyword evidence="11" id="KW-0267">Excision nuclease</keyword>
<keyword evidence="3" id="KW-0479">Metal-binding</keyword>
<dbReference type="Pfam" id="PF17755">
    <property type="entry name" value="UvrA_DNA-bind"/>
    <property type="match status" value="1"/>
</dbReference>
<sequence length="930" mass="104555">MAHQDNIDIKKEIFVKNAHLNNLKHIDVSIPKNKLTVITGVSGSGKSSLAFDTIYAEGQRRYVESLSSYARQFLGKLEKPKIDDIKGLAPSIAIQQKVISSNPRSTVGTTTEIYDYLKLLFARVGRTYSPVSGEEVRKDSVTDVIDFIKAQKKAPTLILRAPWHYETENFAEQLKTLKLQGFTRLEIGGNVASIEDLESFGFEPEAGTEIFLVIDRFKYEDDETFLQRLADSIQMAFYEGKGYCSIKNADNEKIREFSNKFELDDIVFNEPNIHFFSFNNPYGACPTCEGYGKIIGIDEDLVVPNKNLSVYEDAVAPWRGETMKEWKAAFIKKVAKDFPIHKPYFQLTKEQRQFLWRGDKSANFPGVDNFFKMLEENLYKIQYRVMLSRYRGKTTCPTCEGLRLREESSWVKIDGHNIQSMVELPLDELLPLIQSLNLNEHDAAIAKRLVYEIVSRLEFLVKVGLGYLTLNRNSNTLSGGESQRINLATSLGSSLVGSIYILDEPSIGLHSRDTENLIEVLKNLRDLGNTVIVVEHDEDVMRAADHIIDIGPEAGYLGGEVVFSGDFEEIKKANTLTSDYLNGVEEIAVPKHRRKPKEFIHIKGARENNLKNVDVDIPLESLVVVTGVSGSGKSTLMKDVLAQAVQIELELGGKKADFDSITFPKKLIQNIEMIDQNPIGKSSRSNPVTYLKAYDDIRDLFAKQKMSKHMGLKAKHFSFNVDGGRCDECKGEGVITVSMQFMADIELQCETCHGTRFKDEILDVKFDEKNISDILNLTVNEALDFFRDNHQDKIVQKLKPLQDVGLGYLQLGQSSSTLSGGEAQRVKLASFLVKGTSHDKTLFIFDEPSTGLHFHDINKLMISLQALVNLGHSVIVIEHQPDIIKCADYIIDIGPEAGKYGGEIVFAGTPEELIKNKTSHTARFIEEKLK</sequence>
<evidence type="ECO:0000256" key="9">
    <source>
        <dbReference type="ARBA" id="ARBA00022833"/>
    </source>
</evidence>
<evidence type="ECO:0000256" key="6">
    <source>
        <dbReference type="ARBA" id="ARBA00022763"/>
    </source>
</evidence>
<dbReference type="Gene3D" id="3.40.50.300">
    <property type="entry name" value="P-loop containing nucleotide triphosphate hydrolases"/>
    <property type="match status" value="2"/>
</dbReference>
<protein>
    <recommendedName>
        <fullName evidence="15">UvrABC system protein A</fullName>
    </recommendedName>
    <alternativeName>
        <fullName evidence="16">Excinuclease ABC subunit A</fullName>
    </alternativeName>
</protein>
<evidence type="ECO:0000256" key="16">
    <source>
        <dbReference type="ARBA" id="ARBA00042156"/>
    </source>
</evidence>
<dbReference type="PROSITE" id="PS50893">
    <property type="entry name" value="ABC_TRANSPORTER_2"/>
    <property type="match status" value="1"/>
</dbReference>
<keyword evidence="4" id="KW-0677">Repeat</keyword>
<comment type="subcellular location">
    <subcellularLocation>
        <location evidence="1">Cytoplasm</location>
    </subcellularLocation>
</comment>